<dbReference type="Gene3D" id="3.40.50.300">
    <property type="entry name" value="P-loop containing nucleotide triphosphate hydrolases"/>
    <property type="match status" value="1"/>
</dbReference>
<accession>A0A8X6N5C1</accession>
<comment type="caution">
    <text evidence="10">The sequence shown here is derived from an EMBL/GenBank/DDBJ whole genome shotgun (WGS) entry which is preliminary data.</text>
</comment>
<dbReference type="GO" id="GO:0005874">
    <property type="term" value="C:microtubule"/>
    <property type="evidence" value="ECO:0007669"/>
    <property type="project" value="UniProtKB-KW"/>
</dbReference>
<dbReference type="PROSITE" id="PS00674">
    <property type="entry name" value="AAA"/>
    <property type="match status" value="1"/>
</dbReference>
<keyword evidence="3" id="KW-0493">Microtubule</keyword>
<keyword evidence="4 8" id="KW-0547">Nucleotide-binding</keyword>
<sequence>MTHLNIEKISLASRDREKEEQKKNFRKKTLLFLISHYLENNGFMHASEALRNESRLPLNDHIVCDNIDLEFILKDFESYYFLKYQKLPLIIKKLPEINLMQQKHKLQKLRSESRTAMSARESIRENGDITTSSDKIVASFSDIMNRNRECISNCTELFENYNPEWKAMANLILQDSCKINKLLNWNDIVGHDRAKQLLKEAVIYPLKYNQLFPSLSSTWRSVLLYGPTGTGKTLLATVSSVQSKAKFFNVCISTLVSKWRGESEKLVKVLFDLAKLHAPSVIFIDEIDALISHRGCDHEASRRMKTELFLQIDALTSCDKFVLLLGASNMPWELDCAILRRMEKRILVSLPDFTSRSCLFKNFLSCISVTENIKVNTNLDFNELAEVSENYSASDIELVCKEVKMTFVRQIIENLENCSDGKSMKSNINLKSLEMCDVLSALRRIKPASIDFVNKYVDWKEKHGSE</sequence>
<dbReference type="Proteomes" id="UP000887013">
    <property type="component" value="Unassembled WGS sequence"/>
</dbReference>
<keyword evidence="2" id="KW-0963">Cytoplasm</keyword>
<dbReference type="InterPro" id="IPR003593">
    <property type="entry name" value="AAA+_ATPase"/>
</dbReference>
<evidence type="ECO:0000256" key="1">
    <source>
        <dbReference type="ARBA" id="ARBA00004186"/>
    </source>
</evidence>
<dbReference type="GO" id="GO:0005819">
    <property type="term" value="C:spindle"/>
    <property type="evidence" value="ECO:0007669"/>
    <property type="project" value="UniProtKB-SubCell"/>
</dbReference>
<keyword evidence="11" id="KW-1185">Reference proteome</keyword>
<evidence type="ECO:0000259" key="9">
    <source>
        <dbReference type="SMART" id="SM00382"/>
    </source>
</evidence>
<evidence type="ECO:0000256" key="3">
    <source>
        <dbReference type="ARBA" id="ARBA00022701"/>
    </source>
</evidence>
<protein>
    <submittedName>
        <fullName evidence="10">Katanin p60 ATPase-containing subunit A-like 2</fullName>
    </submittedName>
</protein>
<dbReference type="InterPro" id="IPR050304">
    <property type="entry name" value="MT-severing_AAA_ATPase"/>
</dbReference>
<keyword evidence="7" id="KW-0413">Isomerase</keyword>
<comment type="similarity">
    <text evidence="8">Belongs to the AAA ATPase family.</text>
</comment>
<reference evidence="10" key="1">
    <citation type="submission" date="2020-08" db="EMBL/GenBank/DDBJ databases">
        <title>Multicomponent nature underlies the extraordinary mechanical properties of spider dragline silk.</title>
        <authorList>
            <person name="Kono N."/>
            <person name="Nakamura H."/>
            <person name="Mori M."/>
            <person name="Yoshida Y."/>
            <person name="Ohtoshi R."/>
            <person name="Malay A.D."/>
            <person name="Moran D.A.P."/>
            <person name="Tomita M."/>
            <person name="Numata K."/>
            <person name="Arakawa K."/>
        </authorList>
    </citation>
    <scope>NUCLEOTIDE SEQUENCE</scope>
</reference>
<dbReference type="InterPro" id="IPR006594">
    <property type="entry name" value="LisH"/>
</dbReference>
<evidence type="ECO:0000256" key="6">
    <source>
        <dbReference type="ARBA" id="ARBA00023212"/>
    </source>
</evidence>
<dbReference type="PANTHER" id="PTHR23074">
    <property type="entry name" value="AAA DOMAIN-CONTAINING"/>
    <property type="match status" value="1"/>
</dbReference>
<dbReference type="EMBL" id="BMAW01005513">
    <property type="protein sequence ID" value="GFS94571.1"/>
    <property type="molecule type" value="Genomic_DNA"/>
</dbReference>
<dbReference type="OrthoDB" id="191529at2759"/>
<dbReference type="GO" id="GO:0016887">
    <property type="term" value="F:ATP hydrolysis activity"/>
    <property type="evidence" value="ECO:0007669"/>
    <property type="project" value="InterPro"/>
</dbReference>
<comment type="subcellular location">
    <subcellularLocation>
        <location evidence="1">Cytoplasm</location>
        <location evidence="1">Cytoskeleton</location>
        <location evidence="1">Spindle</location>
    </subcellularLocation>
</comment>
<dbReference type="InterPro" id="IPR003960">
    <property type="entry name" value="ATPase_AAA_CS"/>
</dbReference>
<dbReference type="SMART" id="SM00382">
    <property type="entry name" value="AAA"/>
    <property type="match status" value="1"/>
</dbReference>
<dbReference type="FunFam" id="3.40.50.300:FF:002588">
    <property type="entry name" value="ATPase, AAA family"/>
    <property type="match status" value="1"/>
</dbReference>
<evidence type="ECO:0000256" key="2">
    <source>
        <dbReference type="ARBA" id="ARBA00022490"/>
    </source>
</evidence>
<dbReference type="AlphaFoldDB" id="A0A8X6N5C1"/>
<dbReference type="Pfam" id="PF00004">
    <property type="entry name" value="AAA"/>
    <property type="match status" value="1"/>
</dbReference>
<organism evidence="10 11">
    <name type="scientific">Nephila pilipes</name>
    <name type="common">Giant wood spider</name>
    <name type="synonym">Nephila maculata</name>
    <dbReference type="NCBI Taxonomy" id="299642"/>
    <lineage>
        <taxon>Eukaryota</taxon>
        <taxon>Metazoa</taxon>
        <taxon>Ecdysozoa</taxon>
        <taxon>Arthropoda</taxon>
        <taxon>Chelicerata</taxon>
        <taxon>Arachnida</taxon>
        <taxon>Araneae</taxon>
        <taxon>Araneomorphae</taxon>
        <taxon>Entelegynae</taxon>
        <taxon>Araneoidea</taxon>
        <taxon>Nephilidae</taxon>
        <taxon>Nephila</taxon>
    </lineage>
</organism>
<keyword evidence="5 8" id="KW-0067">ATP-binding</keyword>
<evidence type="ECO:0000256" key="8">
    <source>
        <dbReference type="RuleBase" id="RU003651"/>
    </source>
</evidence>
<dbReference type="InterPro" id="IPR003959">
    <property type="entry name" value="ATPase_AAA_core"/>
</dbReference>
<dbReference type="GO" id="GO:0016853">
    <property type="term" value="F:isomerase activity"/>
    <property type="evidence" value="ECO:0007669"/>
    <property type="project" value="UniProtKB-KW"/>
</dbReference>
<evidence type="ECO:0000256" key="5">
    <source>
        <dbReference type="ARBA" id="ARBA00022840"/>
    </source>
</evidence>
<dbReference type="Gene3D" id="1.10.8.60">
    <property type="match status" value="1"/>
</dbReference>
<dbReference type="PROSITE" id="PS50896">
    <property type="entry name" value="LISH"/>
    <property type="match status" value="1"/>
</dbReference>
<dbReference type="InterPro" id="IPR027417">
    <property type="entry name" value="P-loop_NTPase"/>
</dbReference>
<gene>
    <name evidence="10" type="primary">Katnal2</name>
    <name evidence="10" type="ORF">NPIL_83271</name>
</gene>
<dbReference type="SUPFAM" id="SSF52540">
    <property type="entry name" value="P-loop containing nucleoside triphosphate hydrolases"/>
    <property type="match status" value="1"/>
</dbReference>
<dbReference type="SMART" id="SM00667">
    <property type="entry name" value="LisH"/>
    <property type="match status" value="1"/>
</dbReference>
<evidence type="ECO:0000313" key="10">
    <source>
        <dbReference type="EMBL" id="GFS94571.1"/>
    </source>
</evidence>
<dbReference type="PANTHER" id="PTHR23074:SF78">
    <property type="entry name" value="KATANIN P60 ATPASE-CONTAINING SUBUNIT A-LIKE 2"/>
    <property type="match status" value="1"/>
</dbReference>
<evidence type="ECO:0000256" key="4">
    <source>
        <dbReference type="ARBA" id="ARBA00022741"/>
    </source>
</evidence>
<keyword evidence="6" id="KW-0206">Cytoskeleton</keyword>
<evidence type="ECO:0000256" key="7">
    <source>
        <dbReference type="ARBA" id="ARBA00023235"/>
    </source>
</evidence>
<dbReference type="GO" id="GO:0005524">
    <property type="term" value="F:ATP binding"/>
    <property type="evidence" value="ECO:0007669"/>
    <property type="project" value="UniProtKB-KW"/>
</dbReference>
<evidence type="ECO:0000313" key="11">
    <source>
        <dbReference type="Proteomes" id="UP000887013"/>
    </source>
</evidence>
<name>A0A8X6N5C1_NEPPI</name>
<proteinExistence type="inferred from homology"/>
<feature type="domain" description="AAA+ ATPase" evidence="9">
    <location>
        <begin position="218"/>
        <end position="352"/>
    </location>
</feature>